<gene>
    <name evidence="2" type="ORF">GXW71_17065</name>
</gene>
<comment type="caution">
    <text evidence="2">The sequence shown here is derived from an EMBL/GenBank/DDBJ whole genome shotgun (WGS) entry which is preliminary data.</text>
</comment>
<feature type="transmembrane region" description="Helical" evidence="1">
    <location>
        <begin position="36"/>
        <end position="66"/>
    </location>
</feature>
<feature type="transmembrane region" description="Helical" evidence="1">
    <location>
        <begin position="163"/>
        <end position="184"/>
    </location>
</feature>
<dbReference type="InterPro" id="IPR010331">
    <property type="entry name" value="ExoD"/>
</dbReference>
<keyword evidence="1" id="KW-0472">Membrane</keyword>
<evidence type="ECO:0000313" key="3">
    <source>
        <dbReference type="Proteomes" id="UP001196870"/>
    </source>
</evidence>
<name>A0ABS5F0J4_9PROT</name>
<dbReference type="EMBL" id="JAAGBB010000020">
    <property type="protein sequence ID" value="MBR0666074.1"/>
    <property type="molecule type" value="Genomic_DNA"/>
</dbReference>
<accession>A0ABS5F0J4</accession>
<reference evidence="3" key="1">
    <citation type="journal article" date="2021" name="Syst. Appl. Microbiol.">
        <title>Roseomonas hellenica sp. nov., isolated from roots of wild-growing Alkanna tinctoria.</title>
        <authorList>
            <person name="Rat A."/>
            <person name="Naranjo H.D."/>
            <person name="Lebbe L."/>
            <person name="Cnockaert M."/>
            <person name="Krigas N."/>
            <person name="Grigoriadou K."/>
            <person name="Maloupa E."/>
            <person name="Willems A."/>
        </authorList>
    </citation>
    <scope>NUCLEOTIDE SEQUENCE [LARGE SCALE GENOMIC DNA]</scope>
    <source>
        <strain evidence="3">LMG 31523</strain>
    </source>
</reference>
<dbReference type="Pfam" id="PF06055">
    <property type="entry name" value="ExoD"/>
    <property type="match status" value="1"/>
</dbReference>
<evidence type="ECO:0000313" key="2">
    <source>
        <dbReference type="EMBL" id="MBR0666074.1"/>
    </source>
</evidence>
<evidence type="ECO:0000256" key="1">
    <source>
        <dbReference type="SAM" id="Phobius"/>
    </source>
</evidence>
<keyword evidence="1" id="KW-1133">Transmembrane helix</keyword>
<protein>
    <submittedName>
        <fullName evidence="2">Exopolysaccharide biosynthesis protein</fullName>
    </submittedName>
</protein>
<proteinExistence type="predicted"/>
<dbReference type="PIRSF" id="PIRSF033239">
    <property type="entry name" value="ExoD"/>
    <property type="match status" value="1"/>
</dbReference>
<dbReference type="PANTHER" id="PTHR41795:SF1">
    <property type="entry name" value="EXOPOLYSACCHARIDE SYNTHESIS PROTEIN"/>
    <property type="match status" value="1"/>
</dbReference>
<sequence length="197" mass="21075">MEMRRPTSAVLYTLLSEAAAGRVTIDWLFARLGDRSFGIMLLLLGICGLLPGVSAVAGVLLVVLAFQMIMGRSGPSLPRRVSSRGVSTRQLAILVDRLVPVLRWLERLIRPRWATPFVATRRVVGAVVLLLGASLLVPLPLSNIPPALTIVLLAFAYLEEDGVLLCIALAVAVGLLAGAAAFAWEVMSVAGWLPSLR</sequence>
<organism evidence="2 3">
    <name type="scientific">Plastoroseomonas hellenica</name>
    <dbReference type="NCBI Taxonomy" id="2687306"/>
    <lineage>
        <taxon>Bacteria</taxon>
        <taxon>Pseudomonadati</taxon>
        <taxon>Pseudomonadota</taxon>
        <taxon>Alphaproteobacteria</taxon>
        <taxon>Acetobacterales</taxon>
        <taxon>Acetobacteraceae</taxon>
        <taxon>Plastoroseomonas</taxon>
    </lineage>
</organism>
<dbReference type="Proteomes" id="UP001196870">
    <property type="component" value="Unassembled WGS sequence"/>
</dbReference>
<dbReference type="PANTHER" id="PTHR41795">
    <property type="entry name" value="EXOPOLYSACCHARIDE SYNTHESIS PROTEIN"/>
    <property type="match status" value="1"/>
</dbReference>
<keyword evidence="3" id="KW-1185">Reference proteome</keyword>
<feature type="transmembrane region" description="Helical" evidence="1">
    <location>
        <begin position="139"/>
        <end position="158"/>
    </location>
</feature>
<keyword evidence="1" id="KW-0812">Transmembrane</keyword>